<dbReference type="AlphaFoldDB" id="A0A7J2S550"/>
<organism evidence="2">
    <name type="scientific">Candidatus Syntropharchaeum butanivorans</name>
    <dbReference type="NCBI Taxonomy" id="1839936"/>
    <lineage>
        <taxon>Archaea</taxon>
        <taxon>Methanobacteriati</taxon>
        <taxon>Methanobacteriota</taxon>
        <taxon>Stenosarchaea group</taxon>
        <taxon>Methanomicrobia</taxon>
        <taxon>Methanosarcinales</taxon>
        <taxon>ANME-2 cluster</taxon>
        <taxon>Candidatus Syntropharchaeum</taxon>
    </lineage>
</organism>
<gene>
    <name evidence="2" type="ORF">ENI32_08705</name>
</gene>
<dbReference type="EMBL" id="DRIE01000141">
    <property type="protein sequence ID" value="HEC57924.1"/>
    <property type="molecule type" value="Genomic_DNA"/>
</dbReference>
<sequence>MNPLAHFLLGLLVVDIVFGNAERFLFYILIFSVLIDLDHIIYISSVKGDLFRQKFGSGSRSRFHELYGLTLLSLGISILSVHDLILMQVIGLSSILHYASDFLSGKTRPFYPFSEKEVFLHICPQKYRLHAEIVLTILLGVMVWLRGISWSL</sequence>
<feature type="transmembrane region" description="Helical" evidence="1">
    <location>
        <begin position="127"/>
        <end position="145"/>
    </location>
</feature>
<name>A0A7J2S550_9EURY</name>
<evidence type="ECO:0000256" key="1">
    <source>
        <dbReference type="SAM" id="Phobius"/>
    </source>
</evidence>
<keyword evidence="1" id="KW-1133">Transmembrane helix</keyword>
<feature type="transmembrane region" description="Helical" evidence="1">
    <location>
        <begin position="66"/>
        <end position="90"/>
    </location>
</feature>
<proteinExistence type="predicted"/>
<comment type="caution">
    <text evidence="2">The sequence shown here is derived from an EMBL/GenBank/DDBJ whole genome shotgun (WGS) entry which is preliminary data.</text>
</comment>
<evidence type="ECO:0000313" key="2">
    <source>
        <dbReference type="EMBL" id="HEC57924.1"/>
    </source>
</evidence>
<accession>A0A7J2S550</accession>
<evidence type="ECO:0008006" key="3">
    <source>
        <dbReference type="Google" id="ProtNLM"/>
    </source>
</evidence>
<dbReference type="Proteomes" id="UP000885936">
    <property type="component" value="Unassembled WGS sequence"/>
</dbReference>
<dbReference type="InterPro" id="IPR007404">
    <property type="entry name" value="YdjM-like"/>
</dbReference>
<reference evidence="2" key="1">
    <citation type="journal article" date="2020" name="mSystems">
        <title>Genome- and Community-Level Interaction Insights into Carbon Utilization and Element Cycling Functions of Hydrothermarchaeota in Hydrothermal Sediment.</title>
        <authorList>
            <person name="Zhou Z."/>
            <person name="Liu Y."/>
            <person name="Xu W."/>
            <person name="Pan J."/>
            <person name="Luo Z.H."/>
            <person name="Li M."/>
        </authorList>
    </citation>
    <scope>NUCLEOTIDE SEQUENCE [LARGE SCALE GENOMIC DNA]</scope>
    <source>
        <strain evidence="2">HyVt-386</strain>
    </source>
</reference>
<keyword evidence="1" id="KW-0472">Membrane</keyword>
<keyword evidence="1" id="KW-0812">Transmembrane</keyword>
<dbReference type="Pfam" id="PF04307">
    <property type="entry name" value="YdjM"/>
    <property type="match status" value="1"/>
</dbReference>
<feature type="transmembrane region" description="Helical" evidence="1">
    <location>
        <begin position="29"/>
        <end position="46"/>
    </location>
</feature>
<protein>
    <recommendedName>
        <fullName evidence="3">Membrane-bound metal-dependent hydrolase</fullName>
    </recommendedName>
</protein>